<dbReference type="EMBL" id="MSCH01000003">
    <property type="protein sequence ID" value="PQJ54680.1"/>
    <property type="molecule type" value="Genomic_DNA"/>
</dbReference>
<evidence type="ECO:0000313" key="4">
    <source>
        <dbReference type="Proteomes" id="UP000239007"/>
    </source>
</evidence>
<dbReference type="OrthoDB" id="9805070at2"/>
<keyword evidence="4" id="KW-1185">Reference proteome</keyword>
<dbReference type="PANTHER" id="PTHR21666:SF285">
    <property type="entry name" value="M23 FAMILY METALLOPEPTIDASE"/>
    <property type="match status" value="1"/>
</dbReference>
<dbReference type="SUPFAM" id="SSF51261">
    <property type="entry name" value="Duplicated hybrid motif"/>
    <property type="match status" value="1"/>
</dbReference>
<comment type="caution">
    <text evidence="3">The sequence shown here is derived from an EMBL/GenBank/DDBJ whole genome shotgun (WGS) entry which is preliminary data.</text>
</comment>
<dbReference type="Proteomes" id="UP000239007">
    <property type="component" value="Unassembled WGS sequence"/>
</dbReference>
<organism evidence="3 4">
    <name type="scientific">Psychrosphaera saromensis</name>
    <dbReference type="NCBI Taxonomy" id="716813"/>
    <lineage>
        <taxon>Bacteria</taxon>
        <taxon>Pseudomonadati</taxon>
        <taxon>Pseudomonadota</taxon>
        <taxon>Gammaproteobacteria</taxon>
        <taxon>Alteromonadales</taxon>
        <taxon>Pseudoalteromonadaceae</taxon>
        <taxon>Psychrosphaera</taxon>
    </lineage>
</organism>
<dbReference type="Gene3D" id="2.70.70.10">
    <property type="entry name" value="Glucose Permease (Domain IIA)"/>
    <property type="match status" value="1"/>
</dbReference>
<dbReference type="AlphaFoldDB" id="A0A2S7UZI4"/>
<accession>A0A2S7UZI4</accession>
<evidence type="ECO:0000313" key="3">
    <source>
        <dbReference type="EMBL" id="PQJ54680.1"/>
    </source>
</evidence>
<feature type="domain" description="M23ase beta-sheet core" evidence="2">
    <location>
        <begin position="178"/>
        <end position="273"/>
    </location>
</feature>
<dbReference type="GO" id="GO:0004222">
    <property type="term" value="F:metalloendopeptidase activity"/>
    <property type="evidence" value="ECO:0007669"/>
    <property type="project" value="TreeGrafter"/>
</dbReference>
<dbReference type="InterPro" id="IPR016047">
    <property type="entry name" value="M23ase_b-sheet_dom"/>
</dbReference>
<dbReference type="InterPro" id="IPR050570">
    <property type="entry name" value="Cell_wall_metabolism_enzyme"/>
</dbReference>
<feature type="signal peptide" evidence="1">
    <location>
        <begin position="1"/>
        <end position="24"/>
    </location>
</feature>
<feature type="chain" id="PRO_5015491949" description="M23ase beta-sheet core domain-containing protein" evidence="1">
    <location>
        <begin position="25"/>
        <end position="278"/>
    </location>
</feature>
<dbReference type="Pfam" id="PF01551">
    <property type="entry name" value="Peptidase_M23"/>
    <property type="match status" value="1"/>
</dbReference>
<dbReference type="CDD" id="cd12797">
    <property type="entry name" value="M23_peptidase"/>
    <property type="match status" value="1"/>
</dbReference>
<sequence length="278" mass="30391">MRNKTLINRAIFIISLLFTFAVNAVNTQSQDVTLSGDFIQGGLIVGNATKAVEKASIDGVKVPIHPNSKLFAFGFGRDAKAKSVFKISYKDGTQEQLNLDIAQREYKVDKVNGVESKYVSPPESVLQRIRNDSAIVKQARAGLSFRTDFTGDVVKPAQGRLSGVYGSQRVFNGVPKRPHFGMDIAAKTGTKVIAPWSGKVMLAEHDLYYSGGTLIVDHGMGITTTYIHLSALHVKAGDVVEQGQLVAEIGATGRVTGPHLDWRLNWFNRRLDPQLLLP</sequence>
<dbReference type="PANTHER" id="PTHR21666">
    <property type="entry name" value="PEPTIDASE-RELATED"/>
    <property type="match status" value="1"/>
</dbReference>
<dbReference type="InterPro" id="IPR011055">
    <property type="entry name" value="Dup_hybrid_motif"/>
</dbReference>
<reference evidence="3 4" key="1">
    <citation type="submission" date="2016-12" db="EMBL/GenBank/DDBJ databases">
        <title>Diversity of luminous bacteria.</title>
        <authorList>
            <person name="Yoshizawa S."/>
            <person name="Kogure K."/>
        </authorList>
    </citation>
    <scope>NUCLEOTIDE SEQUENCE [LARGE SCALE GENOMIC DNA]</scope>
    <source>
        <strain evidence="3 4">SA4-48</strain>
    </source>
</reference>
<dbReference type="RefSeq" id="WP_105053200.1">
    <property type="nucleotide sequence ID" value="NZ_BMYG01000001.1"/>
</dbReference>
<protein>
    <recommendedName>
        <fullName evidence="2">M23ase beta-sheet core domain-containing protein</fullName>
    </recommendedName>
</protein>
<evidence type="ECO:0000259" key="2">
    <source>
        <dbReference type="Pfam" id="PF01551"/>
    </source>
</evidence>
<dbReference type="FunFam" id="2.70.70.10:FF:000019">
    <property type="entry name" value="M23 family peptidase"/>
    <property type="match status" value="1"/>
</dbReference>
<keyword evidence="1" id="KW-0732">Signal</keyword>
<proteinExistence type="predicted"/>
<evidence type="ECO:0000256" key="1">
    <source>
        <dbReference type="SAM" id="SignalP"/>
    </source>
</evidence>
<gene>
    <name evidence="3" type="ORF">BTO11_14165</name>
</gene>
<name>A0A2S7UZI4_9GAMM</name>